<keyword evidence="2" id="KW-1185">Reference proteome</keyword>
<gene>
    <name evidence="1" type="ORF">HanXRQr2_Chr06g0253051</name>
</gene>
<evidence type="ECO:0000313" key="1">
    <source>
        <dbReference type="EMBL" id="KAF5801867.1"/>
    </source>
</evidence>
<organism evidence="1 2">
    <name type="scientific">Helianthus annuus</name>
    <name type="common">Common sunflower</name>
    <dbReference type="NCBI Taxonomy" id="4232"/>
    <lineage>
        <taxon>Eukaryota</taxon>
        <taxon>Viridiplantae</taxon>
        <taxon>Streptophyta</taxon>
        <taxon>Embryophyta</taxon>
        <taxon>Tracheophyta</taxon>
        <taxon>Spermatophyta</taxon>
        <taxon>Magnoliopsida</taxon>
        <taxon>eudicotyledons</taxon>
        <taxon>Gunneridae</taxon>
        <taxon>Pentapetalae</taxon>
        <taxon>asterids</taxon>
        <taxon>campanulids</taxon>
        <taxon>Asterales</taxon>
        <taxon>Asteraceae</taxon>
        <taxon>Asteroideae</taxon>
        <taxon>Heliantheae alliance</taxon>
        <taxon>Heliantheae</taxon>
        <taxon>Helianthus</taxon>
    </lineage>
</organism>
<reference evidence="1" key="1">
    <citation type="journal article" date="2017" name="Nature">
        <title>The sunflower genome provides insights into oil metabolism, flowering and Asterid evolution.</title>
        <authorList>
            <person name="Badouin H."/>
            <person name="Gouzy J."/>
            <person name="Grassa C.J."/>
            <person name="Murat F."/>
            <person name="Staton S.E."/>
            <person name="Cottret L."/>
            <person name="Lelandais-Briere C."/>
            <person name="Owens G.L."/>
            <person name="Carrere S."/>
            <person name="Mayjonade B."/>
            <person name="Legrand L."/>
            <person name="Gill N."/>
            <person name="Kane N.C."/>
            <person name="Bowers J.E."/>
            <person name="Hubner S."/>
            <person name="Bellec A."/>
            <person name="Berard A."/>
            <person name="Berges H."/>
            <person name="Blanchet N."/>
            <person name="Boniface M.C."/>
            <person name="Brunel D."/>
            <person name="Catrice O."/>
            <person name="Chaidir N."/>
            <person name="Claudel C."/>
            <person name="Donnadieu C."/>
            <person name="Faraut T."/>
            <person name="Fievet G."/>
            <person name="Helmstetter N."/>
            <person name="King M."/>
            <person name="Knapp S.J."/>
            <person name="Lai Z."/>
            <person name="Le Paslier M.C."/>
            <person name="Lippi Y."/>
            <person name="Lorenzon L."/>
            <person name="Mandel J.R."/>
            <person name="Marage G."/>
            <person name="Marchand G."/>
            <person name="Marquand E."/>
            <person name="Bret-Mestries E."/>
            <person name="Morien E."/>
            <person name="Nambeesan S."/>
            <person name="Nguyen T."/>
            <person name="Pegot-Espagnet P."/>
            <person name="Pouilly N."/>
            <person name="Raftis F."/>
            <person name="Sallet E."/>
            <person name="Schiex T."/>
            <person name="Thomas J."/>
            <person name="Vandecasteele C."/>
            <person name="Vares D."/>
            <person name="Vear F."/>
            <person name="Vautrin S."/>
            <person name="Crespi M."/>
            <person name="Mangin B."/>
            <person name="Burke J.M."/>
            <person name="Salse J."/>
            <person name="Munos S."/>
            <person name="Vincourt P."/>
            <person name="Rieseberg L.H."/>
            <person name="Langlade N.B."/>
        </authorList>
    </citation>
    <scope>NUCLEOTIDE SEQUENCE</scope>
    <source>
        <tissue evidence="1">Leaves</tissue>
    </source>
</reference>
<reference evidence="1" key="2">
    <citation type="submission" date="2020-06" db="EMBL/GenBank/DDBJ databases">
        <title>Helianthus annuus Genome sequencing and assembly Release 2.</title>
        <authorList>
            <person name="Gouzy J."/>
            <person name="Langlade N."/>
            <person name="Munos S."/>
        </authorList>
    </citation>
    <scope>NUCLEOTIDE SEQUENCE</scope>
    <source>
        <tissue evidence="1">Leaves</tissue>
    </source>
</reference>
<dbReference type="Proteomes" id="UP000215914">
    <property type="component" value="Unassembled WGS sequence"/>
</dbReference>
<dbReference type="Gramene" id="mRNA:HanXRQr2_Chr06g0253051">
    <property type="protein sequence ID" value="CDS:HanXRQr2_Chr06g0253051.1"/>
    <property type="gene ID" value="HanXRQr2_Chr06g0253051"/>
</dbReference>
<dbReference type="AlphaFoldDB" id="A0A9K3IS65"/>
<protein>
    <submittedName>
        <fullName evidence="1">Uncharacterized protein</fullName>
    </submittedName>
</protein>
<evidence type="ECO:0000313" key="2">
    <source>
        <dbReference type="Proteomes" id="UP000215914"/>
    </source>
</evidence>
<proteinExistence type="predicted"/>
<name>A0A9K3IS65_HELAN</name>
<dbReference type="EMBL" id="MNCJ02000321">
    <property type="protein sequence ID" value="KAF5801867.1"/>
    <property type="molecule type" value="Genomic_DNA"/>
</dbReference>
<comment type="caution">
    <text evidence="1">The sequence shown here is derived from an EMBL/GenBank/DDBJ whole genome shotgun (WGS) entry which is preliminary data.</text>
</comment>
<sequence>MNSMRLNLSPASLQTALSFLSVFQYPHTRPKGYCILISLNQIQACAPDHELQHPRGNCPWNHTLTRVQKV</sequence>
<accession>A0A9K3IS65</accession>